<organism evidence="8">
    <name type="scientific">hydrothermal vent metagenome</name>
    <dbReference type="NCBI Taxonomy" id="652676"/>
    <lineage>
        <taxon>unclassified sequences</taxon>
        <taxon>metagenomes</taxon>
        <taxon>ecological metagenomes</taxon>
    </lineage>
</organism>
<dbReference type="SFLD" id="SFLDS00029">
    <property type="entry name" value="Radical_SAM"/>
    <property type="match status" value="1"/>
</dbReference>
<dbReference type="CDD" id="cd21109">
    <property type="entry name" value="SPASM"/>
    <property type="match status" value="1"/>
</dbReference>
<evidence type="ECO:0000259" key="7">
    <source>
        <dbReference type="PROSITE" id="PS51918"/>
    </source>
</evidence>
<dbReference type="AlphaFoldDB" id="A0A3B1CAY8"/>
<comment type="cofactor">
    <cofactor evidence="1">
        <name>[4Fe-4S] cluster</name>
        <dbReference type="ChEBI" id="CHEBI:49883"/>
    </cofactor>
</comment>
<evidence type="ECO:0000313" key="8">
    <source>
        <dbReference type="EMBL" id="VAX19930.1"/>
    </source>
</evidence>
<feature type="domain" description="Radical SAM core" evidence="7">
    <location>
        <begin position="19"/>
        <end position="244"/>
    </location>
</feature>
<accession>A0A3B1CAY8</accession>
<dbReference type="EMBL" id="UOGC01000100">
    <property type="protein sequence ID" value="VAX19930.1"/>
    <property type="molecule type" value="Genomic_DNA"/>
</dbReference>
<keyword evidence="2" id="KW-0004">4Fe-4S</keyword>
<keyword evidence="3" id="KW-0949">S-adenosyl-L-methionine</keyword>
<dbReference type="InterPro" id="IPR058240">
    <property type="entry name" value="rSAM_sf"/>
</dbReference>
<dbReference type="Gene3D" id="3.20.20.70">
    <property type="entry name" value="Aldolase class I"/>
    <property type="match status" value="1"/>
</dbReference>
<dbReference type="PANTHER" id="PTHR11228:SF7">
    <property type="entry name" value="PQQA PEPTIDE CYCLASE"/>
    <property type="match status" value="1"/>
</dbReference>
<dbReference type="GO" id="GO:0051539">
    <property type="term" value="F:4 iron, 4 sulfur cluster binding"/>
    <property type="evidence" value="ECO:0007669"/>
    <property type="project" value="UniProtKB-KW"/>
</dbReference>
<evidence type="ECO:0000256" key="1">
    <source>
        <dbReference type="ARBA" id="ARBA00001966"/>
    </source>
</evidence>
<evidence type="ECO:0000256" key="5">
    <source>
        <dbReference type="ARBA" id="ARBA00023004"/>
    </source>
</evidence>
<dbReference type="GO" id="GO:0046872">
    <property type="term" value="F:metal ion binding"/>
    <property type="evidence" value="ECO:0007669"/>
    <property type="project" value="UniProtKB-KW"/>
</dbReference>
<dbReference type="InterPro" id="IPR017200">
    <property type="entry name" value="PqqE-like"/>
</dbReference>
<evidence type="ECO:0000256" key="3">
    <source>
        <dbReference type="ARBA" id="ARBA00022691"/>
    </source>
</evidence>
<gene>
    <name evidence="8" type="ORF">MNBD_NITROSPINAE01-632</name>
</gene>
<sequence>MSQKDELVKKGLVNGEQAFTGPYGLQVGIAGGCNYECEFCGDFSSRRAEPTKNENLLMLDSDRFFSLVNDAADMGVEQISIVGIGEPFMHRDIMKFVSHVKKNGMRLMITTNGSMLTQSKVEELARLNVDILNISLNAGTQETYTRVHGEGQGRYFTKILDNIQLLTGNTKPWVSLRFVMLPYNIGELELFLETALKLSANEIVLQNCVAPGFAPDLSLSLVEQKTVAKTLLGLRDKGRLDGIKSNADFFISRYGGMAVNGENKKYMGYVVDNDFFRHHPCYAGWTYAMILENGDVRPCCYCGVSLGNINSSSFKDIWFSAGYNNFRRKLIALPKTAMAPQGCHCFNNCGSVVDTIKTMERVKKNRSA</sequence>
<dbReference type="InterPro" id="IPR023885">
    <property type="entry name" value="4Fe4S-binding_SPASM_dom"/>
</dbReference>
<dbReference type="PANTHER" id="PTHR11228">
    <property type="entry name" value="RADICAL SAM DOMAIN PROTEIN"/>
    <property type="match status" value="1"/>
</dbReference>
<dbReference type="Pfam" id="PF13186">
    <property type="entry name" value="SPASM"/>
    <property type="match status" value="1"/>
</dbReference>
<dbReference type="PROSITE" id="PS51257">
    <property type="entry name" value="PROKAR_LIPOPROTEIN"/>
    <property type="match status" value="1"/>
</dbReference>
<dbReference type="InterPro" id="IPR013785">
    <property type="entry name" value="Aldolase_TIM"/>
</dbReference>
<dbReference type="PROSITE" id="PS51918">
    <property type="entry name" value="RADICAL_SAM"/>
    <property type="match status" value="1"/>
</dbReference>
<keyword evidence="4" id="KW-0479">Metal-binding</keyword>
<proteinExistence type="predicted"/>
<dbReference type="GO" id="GO:0003824">
    <property type="term" value="F:catalytic activity"/>
    <property type="evidence" value="ECO:0007669"/>
    <property type="project" value="InterPro"/>
</dbReference>
<dbReference type="PIRSF" id="PIRSF037420">
    <property type="entry name" value="PQQ_syn_pqqE"/>
    <property type="match status" value="1"/>
</dbReference>
<dbReference type="Pfam" id="PF04055">
    <property type="entry name" value="Radical_SAM"/>
    <property type="match status" value="1"/>
</dbReference>
<name>A0A3B1CAY8_9ZZZZ</name>
<dbReference type="SFLD" id="SFLDG01067">
    <property type="entry name" value="SPASM/twitch_domain_containing"/>
    <property type="match status" value="1"/>
</dbReference>
<reference evidence="8" key="1">
    <citation type="submission" date="2018-06" db="EMBL/GenBank/DDBJ databases">
        <authorList>
            <person name="Zhirakovskaya E."/>
        </authorList>
    </citation>
    <scope>NUCLEOTIDE SEQUENCE</scope>
</reference>
<keyword evidence="6" id="KW-0411">Iron-sulfur</keyword>
<evidence type="ECO:0000256" key="4">
    <source>
        <dbReference type="ARBA" id="ARBA00022723"/>
    </source>
</evidence>
<protein>
    <recommendedName>
        <fullName evidence="7">Radical SAM core domain-containing protein</fullName>
    </recommendedName>
</protein>
<evidence type="ECO:0000256" key="6">
    <source>
        <dbReference type="ARBA" id="ARBA00023014"/>
    </source>
</evidence>
<evidence type="ECO:0000256" key="2">
    <source>
        <dbReference type="ARBA" id="ARBA00022485"/>
    </source>
</evidence>
<dbReference type="CDD" id="cd01335">
    <property type="entry name" value="Radical_SAM"/>
    <property type="match status" value="1"/>
</dbReference>
<keyword evidence="5" id="KW-0408">Iron</keyword>
<dbReference type="InterPro" id="IPR007197">
    <property type="entry name" value="rSAM"/>
</dbReference>
<dbReference type="SUPFAM" id="SSF102114">
    <property type="entry name" value="Radical SAM enzymes"/>
    <property type="match status" value="1"/>
</dbReference>
<dbReference type="InterPro" id="IPR050377">
    <property type="entry name" value="Radical_SAM_PqqE_MftC-like"/>
</dbReference>